<evidence type="ECO:0000259" key="10">
    <source>
        <dbReference type="PROSITE" id="PS52029"/>
    </source>
</evidence>
<dbReference type="GO" id="GO:0005576">
    <property type="term" value="C:extracellular region"/>
    <property type="evidence" value="ECO:0007669"/>
    <property type="project" value="TreeGrafter"/>
</dbReference>
<dbReference type="CDD" id="cd16913">
    <property type="entry name" value="YkuD_like"/>
    <property type="match status" value="1"/>
</dbReference>
<dbReference type="AlphaFoldDB" id="A0AA91EUC5"/>
<dbReference type="InterPro" id="IPR038063">
    <property type="entry name" value="Transpep_catalytic_dom"/>
</dbReference>
<keyword evidence="2" id="KW-0808">Transferase</keyword>
<keyword evidence="4 7" id="KW-0573">Peptidoglycan synthesis</keyword>
<evidence type="ECO:0000256" key="6">
    <source>
        <dbReference type="ARBA" id="ARBA00023316"/>
    </source>
</evidence>
<dbReference type="GO" id="GO:0071555">
    <property type="term" value="P:cell wall organization"/>
    <property type="evidence" value="ECO:0007669"/>
    <property type="project" value="UniProtKB-UniRule"/>
</dbReference>
<keyword evidence="6 7" id="KW-0961">Cell wall biogenesis/degradation</keyword>
<feature type="region of interest" description="Disordered" evidence="8">
    <location>
        <begin position="144"/>
        <end position="163"/>
    </location>
</feature>
<dbReference type="Gene3D" id="2.40.440.10">
    <property type="entry name" value="L,D-transpeptidase catalytic domain-like"/>
    <property type="match status" value="1"/>
</dbReference>
<dbReference type="Pfam" id="PF03734">
    <property type="entry name" value="YkuD"/>
    <property type="match status" value="1"/>
</dbReference>
<name>A0AA91EUC5_9MYCO</name>
<dbReference type="PANTHER" id="PTHR30582">
    <property type="entry name" value="L,D-TRANSPEPTIDASE"/>
    <property type="match status" value="1"/>
</dbReference>
<feature type="chain" id="PRO_5041719057" description="L,D-TPase catalytic domain-containing protein" evidence="9">
    <location>
        <begin position="32"/>
        <end position="270"/>
    </location>
</feature>
<evidence type="ECO:0000256" key="2">
    <source>
        <dbReference type="ARBA" id="ARBA00022679"/>
    </source>
</evidence>
<gene>
    <name evidence="11" type="ORF">A5649_12090</name>
</gene>
<evidence type="ECO:0000256" key="7">
    <source>
        <dbReference type="PROSITE-ProRule" id="PRU01373"/>
    </source>
</evidence>
<evidence type="ECO:0000313" key="11">
    <source>
        <dbReference type="EMBL" id="OBK80658.1"/>
    </source>
</evidence>
<keyword evidence="5" id="KW-0012">Acyltransferase</keyword>
<feature type="domain" description="L,D-TPase catalytic" evidence="10">
    <location>
        <begin position="138"/>
        <end position="269"/>
    </location>
</feature>
<dbReference type="Pfam" id="PF17964">
    <property type="entry name" value="Big_10"/>
    <property type="match status" value="1"/>
</dbReference>
<dbReference type="Gene3D" id="2.60.40.3710">
    <property type="match status" value="1"/>
</dbReference>
<evidence type="ECO:0000256" key="3">
    <source>
        <dbReference type="ARBA" id="ARBA00022960"/>
    </source>
</evidence>
<dbReference type="InterPro" id="IPR005490">
    <property type="entry name" value="LD_TPept_cat_dom"/>
</dbReference>
<dbReference type="Proteomes" id="UP000093712">
    <property type="component" value="Unassembled WGS sequence"/>
</dbReference>
<organism evidence="11 12">
    <name type="scientific">Mycolicibacter heraklionensis</name>
    <dbReference type="NCBI Taxonomy" id="512402"/>
    <lineage>
        <taxon>Bacteria</taxon>
        <taxon>Bacillati</taxon>
        <taxon>Actinomycetota</taxon>
        <taxon>Actinomycetes</taxon>
        <taxon>Mycobacteriales</taxon>
        <taxon>Mycobacteriaceae</taxon>
        <taxon>Mycolicibacter</taxon>
    </lineage>
</organism>
<evidence type="ECO:0000256" key="8">
    <source>
        <dbReference type="SAM" id="MobiDB-lite"/>
    </source>
</evidence>
<comment type="caution">
    <text evidence="11">The sequence shown here is derived from an EMBL/GenBank/DDBJ whole genome shotgun (WGS) entry which is preliminary data.</text>
</comment>
<dbReference type="PROSITE" id="PS52029">
    <property type="entry name" value="LD_TPASE"/>
    <property type="match status" value="1"/>
</dbReference>
<dbReference type="GO" id="GO:0016746">
    <property type="term" value="F:acyltransferase activity"/>
    <property type="evidence" value="ECO:0007669"/>
    <property type="project" value="UniProtKB-KW"/>
</dbReference>
<keyword evidence="3 7" id="KW-0133">Cell shape</keyword>
<dbReference type="GO" id="GO:0018104">
    <property type="term" value="P:peptidoglycan-protein cross-linking"/>
    <property type="evidence" value="ECO:0007669"/>
    <property type="project" value="TreeGrafter"/>
</dbReference>
<dbReference type="InterPro" id="IPR050979">
    <property type="entry name" value="LD-transpeptidase"/>
</dbReference>
<evidence type="ECO:0000313" key="12">
    <source>
        <dbReference type="Proteomes" id="UP000093712"/>
    </source>
</evidence>
<evidence type="ECO:0000256" key="9">
    <source>
        <dbReference type="SAM" id="SignalP"/>
    </source>
</evidence>
<comment type="pathway">
    <text evidence="1 7">Cell wall biogenesis; peptidoglycan biosynthesis.</text>
</comment>
<keyword evidence="9" id="KW-0732">Signal</keyword>
<feature type="active site" description="Proton donor/acceptor" evidence="7">
    <location>
        <position position="227"/>
    </location>
</feature>
<accession>A0AA91EUC5</accession>
<reference evidence="11 12" key="1">
    <citation type="submission" date="2016-06" db="EMBL/GenBank/DDBJ databases">
        <authorList>
            <person name="Sutton G."/>
            <person name="Brinkac L."/>
            <person name="Sanka R."/>
            <person name="Adams M."/>
            <person name="Lau E."/>
            <person name="Garcia-Basteiro A."/>
            <person name="Lopez-Varela E."/>
            <person name="Palencia S."/>
        </authorList>
    </citation>
    <scope>NUCLEOTIDE SEQUENCE [LARGE SCALE GENOMIC DNA]</scope>
    <source>
        <strain evidence="11 12">1211594.5</strain>
    </source>
</reference>
<evidence type="ECO:0000256" key="4">
    <source>
        <dbReference type="ARBA" id="ARBA00022984"/>
    </source>
</evidence>
<dbReference type="SUPFAM" id="SSF141523">
    <property type="entry name" value="L,D-transpeptidase catalytic domain-like"/>
    <property type="match status" value="1"/>
</dbReference>
<protein>
    <recommendedName>
        <fullName evidence="10">L,D-TPase catalytic domain-containing protein</fullName>
    </recommendedName>
</protein>
<feature type="active site" description="Nucleophile" evidence="7">
    <location>
        <position position="245"/>
    </location>
</feature>
<dbReference type="EMBL" id="LZME01000155">
    <property type="protein sequence ID" value="OBK80658.1"/>
    <property type="molecule type" value="Genomic_DNA"/>
</dbReference>
<dbReference type="GO" id="GO:0008360">
    <property type="term" value="P:regulation of cell shape"/>
    <property type="evidence" value="ECO:0007669"/>
    <property type="project" value="UniProtKB-UniRule"/>
</dbReference>
<evidence type="ECO:0000256" key="1">
    <source>
        <dbReference type="ARBA" id="ARBA00004752"/>
    </source>
</evidence>
<feature type="signal peptide" evidence="9">
    <location>
        <begin position="1"/>
        <end position="31"/>
    </location>
</feature>
<dbReference type="InterPro" id="IPR041280">
    <property type="entry name" value="Big_10"/>
</dbReference>
<evidence type="ECO:0000256" key="5">
    <source>
        <dbReference type="ARBA" id="ARBA00023315"/>
    </source>
</evidence>
<dbReference type="GO" id="GO:0071972">
    <property type="term" value="F:peptidoglycan L,D-transpeptidase activity"/>
    <property type="evidence" value="ECO:0007669"/>
    <property type="project" value="TreeGrafter"/>
</dbReference>
<proteinExistence type="predicted"/>
<dbReference type="PANTHER" id="PTHR30582:SF2">
    <property type="entry name" value="L,D-TRANSPEPTIDASE YCIB-RELATED"/>
    <property type="match status" value="1"/>
</dbReference>
<sequence>MPTMWTSVRSAMVVIGVAVTTLVTPPGTSSAAASQPPGAGIASIQPSSGAVVGVAHPVVVTFSAPVIDRRAAERSIAVRSNPPMTGTFDWVDDTEVQWVPDHYWPAHSAVALSVGKLSVDFSTGAKVVGVASISAHTFTVTVDGDSDEAGPLPTPHHRPHWGEDGVMPATMGKTEYETPTGNYTVLGKDRKVVMDSSSVGIPIDSAEGYRFEVEQAVRITRRGLYVHSAPWALHSLGLENVSHGCVGLSPTDAEWYFDRVNIGDPVIIKE</sequence>